<dbReference type="OMA" id="KYWAAKQ"/>
<dbReference type="AlphaFoldDB" id="A0A803PKN8"/>
<dbReference type="Gene3D" id="2.80.10.50">
    <property type="match status" value="2"/>
</dbReference>
<protein>
    <recommendedName>
        <fullName evidence="1">Agglutinin domain-containing protein</fullName>
    </recommendedName>
</protein>
<dbReference type="Pfam" id="PF07468">
    <property type="entry name" value="Agglutinin"/>
    <property type="match status" value="2"/>
</dbReference>
<organism evidence="2 3">
    <name type="scientific">Cannabis sativa</name>
    <name type="common">Hemp</name>
    <name type="synonym">Marijuana</name>
    <dbReference type="NCBI Taxonomy" id="3483"/>
    <lineage>
        <taxon>Eukaryota</taxon>
        <taxon>Viridiplantae</taxon>
        <taxon>Streptophyta</taxon>
        <taxon>Embryophyta</taxon>
        <taxon>Tracheophyta</taxon>
        <taxon>Spermatophyta</taxon>
        <taxon>Magnoliopsida</taxon>
        <taxon>eudicotyledons</taxon>
        <taxon>Gunneridae</taxon>
        <taxon>Pentapetalae</taxon>
        <taxon>rosids</taxon>
        <taxon>fabids</taxon>
        <taxon>Rosales</taxon>
        <taxon>Cannabaceae</taxon>
        <taxon>Cannabis</taxon>
    </lineage>
</organism>
<feature type="domain" description="Agglutinin" evidence="1">
    <location>
        <begin position="175"/>
        <end position="311"/>
    </location>
</feature>
<reference evidence="2" key="2">
    <citation type="submission" date="2021-03" db="UniProtKB">
        <authorList>
            <consortium name="EnsemblPlants"/>
        </authorList>
    </citation>
    <scope>IDENTIFICATION</scope>
</reference>
<dbReference type="InterPro" id="IPR008998">
    <property type="entry name" value="Agglutinin"/>
</dbReference>
<dbReference type="SUPFAM" id="SSF56973">
    <property type="entry name" value="Aerolisin/ETX pore-forming domain"/>
    <property type="match status" value="1"/>
</dbReference>
<dbReference type="EnsemblPlants" id="evm.model.05.127">
    <property type="protein sequence ID" value="cds.evm.model.05.127"/>
    <property type="gene ID" value="evm.TU.05.127"/>
</dbReference>
<dbReference type="CDD" id="cd20216">
    <property type="entry name" value="PFM_HFR-2-like"/>
    <property type="match status" value="1"/>
</dbReference>
<dbReference type="EMBL" id="UZAU01000409">
    <property type="status" value="NOT_ANNOTATED_CDS"/>
    <property type="molecule type" value="Genomic_DNA"/>
</dbReference>
<evidence type="ECO:0000313" key="3">
    <source>
        <dbReference type="Proteomes" id="UP000596661"/>
    </source>
</evidence>
<dbReference type="InterPro" id="IPR053237">
    <property type="entry name" value="Natterin_C"/>
</dbReference>
<reference evidence="2" key="1">
    <citation type="submission" date="2018-11" db="EMBL/GenBank/DDBJ databases">
        <authorList>
            <person name="Grassa J C."/>
        </authorList>
    </citation>
    <scope>NUCLEOTIDE SEQUENCE [LARGE SCALE GENOMIC DNA]</scope>
</reference>
<dbReference type="PANTHER" id="PTHR39244">
    <property type="entry name" value="NATTERIN-4"/>
    <property type="match status" value="1"/>
</dbReference>
<proteinExistence type="predicted"/>
<accession>A0A803PKN8</accession>
<dbReference type="PANTHER" id="PTHR39244:SF5">
    <property type="entry name" value="NATTERIN-3-LIKE"/>
    <property type="match status" value="1"/>
</dbReference>
<dbReference type="InterPro" id="IPR036242">
    <property type="entry name" value="Agglutinin_dom_sf"/>
</dbReference>
<keyword evidence="3" id="KW-1185">Reference proteome</keyword>
<dbReference type="Gramene" id="evm.model.05.127">
    <property type="protein sequence ID" value="cds.evm.model.05.127"/>
    <property type="gene ID" value="evm.TU.05.127"/>
</dbReference>
<evidence type="ECO:0000313" key="2">
    <source>
        <dbReference type="EnsemblPlants" id="cds.evm.model.05.127"/>
    </source>
</evidence>
<dbReference type="SMART" id="SM00791">
    <property type="entry name" value="Agglutinin"/>
    <property type="match status" value="1"/>
</dbReference>
<dbReference type="Proteomes" id="UP000596661">
    <property type="component" value="Chromosome 5"/>
</dbReference>
<evidence type="ECO:0000259" key="1">
    <source>
        <dbReference type="SMART" id="SM00791"/>
    </source>
</evidence>
<dbReference type="Gene3D" id="2.170.15.10">
    <property type="entry name" value="Proaerolysin, chain A, domain 3"/>
    <property type="match status" value="1"/>
</dbReference>
<sequence>MIMSTLLPRFVVLKSMSNGKYLRKMSEEESNENGMNATFLKFEGDDITSPLVKFAVEIAQRNREFVHLRSCHNNKYLTIEPNHNTLKRIVAGADEPIEDLDSPSCTMFQPIKANGSNEMITYEELYFRFFHAATNSYACQIESASSPYRSGMFVYKFLRLSDSSLFKVLDWDSLVIFPKKVSFKMVGHEKYLSLRQIQRRPHLQFVGYDNGDNTTEYEISTFGDGYVRIKSLSNNKFWRRSPNWIWADSDDESGNNKNTLFRPIRVADNVVAFQNMGNNNFCKSLTTEGKKNCLNAAMPNITIDSKLEILERVLERSIYNINFRQDESRVYDLKVMDLVPKATAANYTNEENTLALNFSYKITKSSTFSGNASLKLGVKTTFETAVIPLIAKGSVEISGEVTIGLQWGNTTSIETVTETTYTARVPAMTRVTVTLIATQGKCDVPFSYVQRDSLYKGGIRVAKMDDGMYKGINMFDFRFDSHYEKLVVP</sequence>
<dbReference type="SUPFAM" id="SSF50382">
    <property type="entry name" value="Agglutinin"/>
    <property type="match status" value="2"/>
</dbReference>
<name>A0A803PKN8_CANSA</name>